<name>A0A934NCU1_9BACT</name>
<dbReference type="InterPro" id="IPR049557">
    <property type="entry name" value="Transketolase_CS"/>
</dbReference>
<dbReference type="InterPro" id="IPR005475">
    <property type="entry name" value="Transketolase-like_Pyr-bd"/>
</dbReference>
<evidence type="ECO:0000256" key="1">
    <source>
        <dbReference type="ARBA" id="ARBA00004980"/>
    </source>
</evidence>
<dbReference type="GO" id="GO:0019288">
    <property type="term" value="P:isopentenyl diphosphate biosynthetic process, methylerythritol 4-phosphate pathway"/>
    <property type="evidence" value="ECO:0007669"/>
    <property type="project" value="TreeGrafter"/>
</dbReference>
<comment type="subunit">
    <text evidence="3 10">Homodimer.</text>
</comment>
<dbReference type="SMART" id="SM00861">
    <property type="entry name" value="Transket_pyr"/>
    <property type="match status" value="1"/>
</dbReference>
<dbReference type="CDD" id="cd02007">
    <property type="entry name" value="TPP_DXS"/>
    <property type="match status" value="1"/>
</dbReference>
<dbReference type="InterPro" id="IPR029061">
    <property type="entry name" value="THDP-binding"/>
</dbReference>
<evidence type="ECO:0000259" key="11">
    <source>
        <dbReference type="SMART" id="SM00861"/>
    </source>
</evidence>
<dbReference type="Gene3D" id="3.40.50.920">
    <property type="match status" value="1"/>
</dbReference>
<feature type="binding site" evidence="10">
    <location>
        <position position="284"/>
    </location>
    <ligand>
        <name>thiamine diphosphate</name>
        <dbReference type="ChEBI" id="CHEBI:58937"/>
    </ligand>
</feature>
<dbReference type="Gene3D" id="3.40.50.970">
    <property type="match status" value="2"/>
</dbReference>
<dbReference type="RefSeq" id="WP_338176939.1">
    <property type="nucleotide sequence ID" value="NZ_JAEKNQ010000019.1"/>
</dbReference>
<comment type="similarity">
    <text evidence="2 10">Belongs to the transketolase family. DXPS subfamily.</text>
</comment>
<evidence type="ECO:0000256" key="3">
    <source>
        <dbReference type="ARBA" id="ARBA00011738"/>
    </source>
</evidence>
<evidence type="ECO:0000256" key="8">
    <source>
        <dbReference type="ARBA" id="ARBA00023052"/>
    </source>
</evidence>
<feature type="binding site" evidence="10">
    <location>
        <position position="365"/>
    </location>
    <ligand>
        <name>thiamine diphosphate</name>
        <dbReference type="ChEBI" id="CHEBI:58937"/>
    </ligand>
</feature>
<dbReference type="GO" id="GO:0016114">
    <property type="term" value="P:terpenoid biosynthetic process"/>
    <property type="evidence" value="ECO:0007669"/>
    <property type="project" value="UniProtKB-UniRule"/>
</dbReference>
<keyword evidence="5 10" id="KW-0479">Metal-binding</keyword>
<dbReference type="PANTHER" id="PTHR43322:SF5">
    <property type="entry name" value="1-DEOXY-D-XYLULOSE-5-PHOSPHATE SYNTHASE, CHLOROPLASTIC"/>
    <property type="match status" value="1"/>
</dbReference>
<dbReference type="GO" id="GO:0005829">
    <property type="term" value="C:cytosol"/>
    <property type="evidence" value="ECO:0007669"/>
    <property type="project" value="TreeGrafter"/>
</dbReference>
<comment type="catalytic activity">
    <reaction evidence="10">
        <text>D-glyceraldehyde 3-phosphate + pyruvate + H(+) = 1-deoxy-D-xylulose 5-phosphate + CO2</text>
        <dbReference type="Rhea" id="RHEA:12605"/>
        <dbReference type="ChEBI" id="CHEBI:15361"/>
        <dbReference type="ChEBI" id="CHEBI:15378"/>
        <dbReference type="ChEBI" id="CHEBI:16526"/>
        <dbReference type="ChEBI" id="CHEBI:57792"/>
        <dbReference type="ChEBI" id="CHEBI:59776"/>
        <dbReference type="EC" id="2.2.1.7"/>
    </reaction>
</comment>
<feature type="domain" description="Transketolase-like pyrimidine-binding" evidence="11">
    <location>
        <begin position="314"/>
        <end position="477"/>
    </location>
</feature>
<dbReference type="SUPFAM" id="SSF52518">
    <property type="entry name" value="Thiamin diphosphate-binding fold (THDP-binding)"/>
    <property type="match status" value="2"/>
</dbReference>
<dbReference type="InterPro" id="IPR033248">
    <property type="entry name" value="Transketolase_C"/>
</dbReference>
<dbReference type="AlphaFoldDB" id="A0A934NCU1"/>
<proteinExistence type="inferred from homology"/>
<reference evidence="12 13" key="1">
    <citation type="submission" date="2020-10" db="EMBL/GenBank/DDBJ databases">
        <title>Ca. Dormibacterota MAGs.</title>
        <authorList>
            <person name="Montgomery K."/>
        </authorList>
    </citation>
    <scope>NUCLEOTIDE SEQUENCE [LARGE SCALE GENOMIC DNA]</scope>
    <source>
        <strain evidence="12">SC8811_S16_3</strain>
    </source>
</reference>
<comment type="caution">
    <text evidence="12">The sequence shown here is derived from an EMBL/GenBank/DDBJ whole genome shotgun (WGS) entry which is preliminary data.</text>
</comment>
<protein>
    <recommendedName>
        <fullName evidence="10">1-deoxy-D-xylulose-5-phosphate synthase</fullName>
        <ecNumber evidence="10">2.2.1.7</ecNumber>
    </recommendedName>
    <alternativeName>
        <fullName evidence="10">1-deoxyxylulose-5-phosphate synthase</fullName>
        <shortName evidence="10">DXP synthase</shortName>
        <shortName evidence="10">DXPS</shortName>
    </alternativeName>
</protein>
<comment type="function">
    <text evidence="10">Catalyzes the acyloin condensation reaction between C atoms 2 and 3 of pyruvate and glyceraldehyde 3-phosphate to yield 1-deoxy-D-xylulose-5-phosphate (DXP).</text>
</comment>
<evidence type="ECO:0000313" key="13">
    <source>
        <dbReference type="Proteomes" id="UP000620075"/>
    </source>
</evidence>
<dbReference type="GO" id="GO:0000287">
    <property type="term" value="F:magnesium ion binding"/>
    <property type="evidence" value="ECO:0007669"/>
    <property type="project" value="UniProtKB-UniRule"/>
</dbReference>
<dbReference type="PANTHER" id="PTHR43322">
    <property type="entry name" value="1-D-DEOXYXYLULOSE 5-PHOSPHATE SYNTHASE-RELATED"/>
    <property type="match status" value="1"/>
</dbReference>
<evidence type="ECO:0000256" key="5">
    <source>
        <dbReference type="ARBA" id="ARBA00022723"/>
    </source>
</evidence>
<dbReference type="Pfam" id="PF02780">
    <property type="entry name" value="Transketolase_C"/>
    <property type="match status" value="1"/>
</dbReference>
<dbReference type="HAMAP" id="MF_00315">
    <property type="entry name" value="DXP_synth"/>
    <property type="match status" value="1"/>
</dbReference>
<keyword evidence="4 10" id="KW-0808">Transferase</keyword>
<organism evidence="12 13">
    <name type="scientific">Candidatus Dormiibacter inghamiae</name>
    <dbReference type="NCBI Taxonomy" id="3127013"/>
    <lineage>
        <taxon>Bacteria</taxon>
        <taxon>Bacillati</taxon>
        <taxon>Candidatus Dormiibacterota</taxon>
        <taxon>Candidatus Dormibacteria</taxon>
        <taxon>Candidatus Dormibacterales</taxon>
        <taxon>Candidatus Dormibacteraceae</taxon>
        <taxon>Candidatus Dormiibacter</taxon>
    </lineage>
</organism>
<evidence type="ECO:0000256" key="4">
    <source>
        <dbReference type="ARBA" id="ARBA00022679"/>
    </source>
</evidence>
<dbReference type="Pfam" id="PF02779">
    <property type="entry name" value="Transket_pyr"/>
    <property type="match status" value="1"/>
</dbReference>
<sequence length="632" mass="67077">MLESLTSPADLRRLKPPELESLAAEIRSFLIEKVSRTGGHLSPNLGVVELTIALHRVFHSPADAIVWDTGHQAYVHKLLTGRAPAFDTLRQPGGLSGYPSRAESPHDVIENSHASTSLSYALGLAQARLRSGTPGHVVAVIGDGALTGGMAWEALNQIAHLQPPNLVLVLNDNGRSYAPTVGGLARHLAQLQIDPRYERLKGEVSHALKQLPAVGSRADQAAFRLKESMKQLLQPNTVFDSLGLKYAGPVDGHDIRALEDLLRRAKRLRAPTVLHAVTEKGRGYGPAAEDEIDRLHAVSAQSDPLTGRPRSTELTYTDVFGEALLAAAARDPKVVAITAAMGSSTGLLPFALEFPERFFDVGICEQHAVTFAAGLALAGMRPVVCIYSTFLQRAFDQIITDVAMHKLPVVFILDRAGVTGPDGSSHHGIFDLSYLRLIPNLKVAAASDATELCALLATALAADGPIAIRYPRGTVPATPDLPVEPIPVGRWEELRRGSDACLLATGRMVEVAIVAADQLAAEGISCGVVNSRWLKPMDPRLISEWAQRYPLLITAEDNLGTGGFGAGVLEALAPHGLAGKVRVAALPDGFLAHGKQAAILSQHGLDPDGLAKRVKAARQSATAAEAAPPAAT</sequence>
<feature type="binding site" evidence="10">
    <location>
        <begin position="112"/>
        <end position="114"/>
    </location>
    <ligand>
        <name>thiamine diphosphate</name>
        <dbReference type="ChEBI" id="CHEBI:58937"/>
    </ligand>
</feature>
<feature type="binding site" evidence="10">
    <location>
        <position position="143"/>
    </location>
    <ligand>
        <name>Mg(2+)</name>
        <dbReference type="ChEBI" id="CHEBI:18420"/>
    </ligand>
</feature>
<dbReference type="GO" id="GO:0008661">
    <property type="term" value="F:1-deoxy-D-xylulose-5-phosphate synthase activity"/>
    <property type="evidence" value="ECO:0007669"/>
    <property type="project" value="UniProtKB-UniRule"/>
</dbReference>
<dbReference type="GO" id="GO:0009228">
    <property type="term" value="P:thiamine biosynthetic process"/>
    <property type="evidence" value="ECO:0007669"/>
    <property type="project" value="UniProtKB-UniRule"/>
</dbReference>
<feature type="binding site" evidence="10">
    <location>
        <position position="173"/>
    </location>
    <ligand>
        <name>thiamine diphosphate</name>
        <dbReference type="ChEBI" id="CHEBI:58937"/>
    </ligand>
</feature>
<keyword evidence="7 10" id="KW-0784">Thiamine biosynthesis</keyword>
<comment type="cofactor">
    <cofactor evidence="10">
        <name>Mg(2+)</name>
        <dbReference type="ChEBI" id="CHEBI:18420"/>
    </cofactor>
    <text evidence="10">Binds 1 Mg(2+) ion per subunit.</text>
</comment>
<dbReference type="NCBIfam" id="NF003933">
    <property type="entry name" value="PRK05444.2-2"/>
    <property type="match status" value="1"/>
</dbReference>
<dbReference type="CDD" id="cd07033">
    <property type="entry name" value="TPP_PYR_DXS_TK_like"/>
    <property type="match status" value="1"/>
</dbReference>
<dbReference type="SUPFAM" id="SSF52922">
    <property type="entry name" value="TK C-terminal domain-like"/>
    <property type="match status" value="1"/>
</dbReference>
<feature type="binding site" evidence="10">
    <location>
        <position position="173"/>
    </location>
    <ligand>
        <name>Mg(2+)</name>
        <dbReference type="ChEBI" id="CHEBI:18420"/>
    </ligand>
</feature>
<evidence type="ECO:0000256" key="7">
    <source>
        <dbReference type="ARBA" id="ARBA00022977"/>
    </source>
</evidence>
<keyword evidence="8 10" id="KW-0786">Thiamine pyrophosphate</keyword>
<comment type="cofactor">
    <cofactor evidence="10">
        <name>thiamine diphosphate</name>
        <dbReference type="ChEBI" id="CHEBI:58937"/>
    </cofactor>
    <text evidence="10">Binds 1 thiamine pyrophosphate per subunit.</text>
</comment>
<feature type="binding site" evidence="10">
    <location>
        <position position="71"/>
    </location>
    <ligand>
        <name>thiamine diphosphate</name>
        <dbReference type="ChEBI" id="CHEBI:58937"/>
    </ligand>
</feature>
<dbReference type="InterPro" id="IPR009014">
    <property type="entry name" value="Transketo_C/PFOR_II"/>
</dbReference>
<gene>
    <name evidence="10" type="primary">dxs</name>
    <name evidence="12" type="ORF">JF888_04460</name>
</gene>
<dbReference type="Proteomes" id="UP000620075">
    <property type="component" value="Unassembled WGS sequence"/>
</dbReference>
<dbReference type="EC" id="2.2.1.7" evidence="10"/>
<dbReference type="PROSITE" id="PS00801">
    <property type="entry name" value="TRANSKETOLASE_1"/>
    <property type="match status" value="1"/>
</dbReference>
<dbReference type="NCBIfam" id="TIGR00204">
    <property type="entry name" value="dxs"/>
    <property type="match status" value="1"/>
</dbReference>
<comment type="pathway">
    <text evidence="1 10">Metabolic intermediate biosynthesis; 1-deoxy-D-xylulose 5-phosphate biosynthesis; 1-deoxy-D-xylulose 5-phosphate from D-glyceraldehyde 3-phosphate and pyruvate: step 1/1.</text>
</comment>
<evidence type="ECO:0000256" key="9">
    <source>
        <dbReference type="ARBA" id="ARBA00023229"/>
    </source>
</evidence>
<dbReference type="EMBL" id="JAEKNQ010000019">
    <property type="protein sequence ID" value="MBJ7602433.1"/>
    <property type="molecule type" value="Genomic_DNA"/>
</dbReference>
<evidence type="ECO:0000256" key="6">
    <source>
        <dbReference type="ARBA" id="ARBA00022842"/>
    </source>
</evidence>
<evidence type="ECO:0000256" key="10">
    <source>
        <dbReference type="HAMAP-Rule" id="MF_00315"/>
    </source>
</evidence>
<keyword evidence="9 10" id="KW-0414">Isoprene biosynthesis</keyword>
<accession>A0A934NCU1</accession>
<keyword evidence="6 10" id="KW-0460">Magnesium</keyword>
<dbReference type="InterPro" id="IPR005477">
    <property type="entry name" value="Dxylulose-5-P_synthase"/>
</dbReference>
<feature type="binding site" evidence="10">
    <location>
        <begin position="144"/>
        <end position="145"/>
    </location>
    <ligand>
        <name>thiamine diphosphate</name>
        <dbReference type="ChEBI" id="CHEBI:58937"/>
    </ligand>
</feature>
<evidence type="ECO:0000256" key="2">
    <source>
        <dbReference type="ARBA" id="ARBA00011081"/>
    </source>
</evidence>
<dbReference type="Pfam" id="PF13292">
    <property type="entry name" value="DXP_synthase_N"/>
    <property type="match status" value="1"/>
</dbReference>
<dbReference type="GO" id="GO:0030976">
    <property type="term" value="F:thiamine pyrophosphate binding"/>
    <property type="evidence" value="ECO:0007669"/>
    <property type="project" value="UniProtKB-UniRule"/>
</dbReference>
<evidence type="ECO:0000313" key="12">
    <source>
        <dbReference type="EMBL" id="MBJ7602433.1"/>
    </source>
</evidence>
<dbReference type="FunFam" id="3.40.50.970:FF:000005">
    <property type="entry name" value="1-deoxy-D-xylulose-5-phosphate synthase"/>
    <property type="match status" value="1"/>
</dbReference>